<accession>A0A6J6BE26</accession>
<keyword evidence="2" id="KW-0328">Glycosyltransferase</keyword>
<evidence type="ECO:0000256" key="1">
    <source>
        <dbReference type="ARBA" id="ARBA00006739"/>
    </source>
</evidence>
<sequence>MTTGQPGEALRVMACVCTYRRNEPLRRLLERLAEIGDASAERFRLGVVVVDDNPGGAAEPVAMSFADRFPLGLQYRRSGKQNISLGRNIAIETGSEYGDVLVMTDDDCIPDLVWIDRLLDTWQRTGADSVSGPLVTELPDDAPAWIREQQVFDFDHPQIPEGSRLEIGQTNNSLLDVAWLTAHPQHRFDPEYGRIGGEDMMFFHGAVRLGMRSVHSAQAIVRQHEPLEDLTYRAMLRARYWWGNSEAVTNVASGSAARPRVFARGAKRLLAAVAMPLKRLLARKSPRLRVATMSAARAAGLMTGALGLRANHH</sequence>
<dbReference type="EMBL" id="CAEZSR010000001">
    <property type="protein sequence ID" value="CAB4536934.1"/>
    <property type="molecule type" value="Genomic_DNA"/>
</dbReference>
<dbReference type="Pfam" id="PF00535">
    <property type="entry name" value="Glycos_transf_2"/>
    <property type="match status" value="1"/>
</dbReference>
<dbReference type="PANTHER" id="PTHR43179">
    <property type="entry name" value="RHAMNOSYLTRANSFERASE WBBL"/>
    <property type="match status" value="1"/>
</dbReference>
<feature type="domain" description="Glycosyltransferase 2-like" evidence="4">
    <location>
        <begin position="15"/>
        <end position="163"/>
    </location>
</feature>
<gene>
    <name evidence="5" type="ORF">UFOPK1493_00056</name>
</gene>
<organism evidence="5">
    <name type="scientific">freshwater metagenome</name>
    <dbReference type="NCBI Taxonomy" id="449393"/>
    <lineage>
        <taxon>unclassified sequences</taxon>
        <taxon>metagenomes</taxon>
        <taxon>ecological metagenomes</taxon>
    </lineage>
</organism>
<protein>
    <submittedName>
        <fullName evidence="5">Unannotated protein</fullName>
    </submittedName>
</protein>
<dbReference type="Gene3D" id="3.90.550.10">
    <property type="entry name" value="Spore Coat Polysaccharide Biosynthesis Protein SpsA, Chain A"/>
    <property type="match status" value="1"/>
</dbReference>
<proteinExistence type="inferred from homology"/>
<name>A0A6J6BE26_9ZZZZ</name>
<dbReference type="InterPro" id="IPR001173">
    <property type="entry name" value="Glyco_trans_2-like"/>
</dbReference>
<evidence type="ECO:0000256" key="2">
    <source>
        <dbReference type="ARBA" id="ARBA00022676"/>
    </source>
</evidence>
<dbReference type="PANTHER" id="PTHR43179:SF12">
    <property type="entry name" value="GALACTOFURANOSYLTRANSFERASE GLFT2"/>
    <property type="match status" value="1"/>
</dbReference>
<evidence type="ECO:0000313" key="5">
    <source>
        <dbReference type="EMBL" id="CAB4536934.1"/>
    </source>
</evidence>
<evidence type="ECO:0000259" key="4">
    <source>
        <dbReference type="Pfam" id="PF00535"/>
    </source>
</evidence>
<keyword evidence="3" id="KW-0808">Transferase</keyword>
<comment type="similarity">
    <text evidence="1">Belongs to the glycosyltransferase 2 family.</text>
</comment>
<dbReference type="SUPFAM" id="SSF53448">
    <property type="entry name" value="Nucleotide-diphospho-sugar transferases"/>
    <property type="match status" value="1"/>
</dbReference>
<dbReference type="GO" id="GO:0016757">
    <property type="term" value="F:glycosyltransferase activity"/>
    <property type="evidence" value="ECO:0007669"/>
    <property type="project" value="UniProtKB-KW"/>
</dbReference>
<reference evidence="5" key="1">
    <citation type="submission" date="2020-05" db="EMBL/GenBank/DDBJ databases">
        <authorList>
            <person name="Chiriac C."/>
            <person name="Salcher M."/>
            <person name="Ghai R."/>
            <person name="Kavagutti S V."/>
        </authorList>
    </citation>
    <scope>NUCLEOTIDE SEQUENCE</scope>
</reference>
<evidence type="ECO:0000256" key="3">
    <source>
        <dbReference type="ARBA" id="ARBA00022679"/>
    </source>
</evidence>
<dbReference type="InterPro" id="IPR029044">
    <property type="entry name" value="Nucleotide-diphossugar_trans"/>
</dbReference>
<dbReference type="AlphaFoldDB" id="A0A6J6BE26"/>